<dbReference type="InterPro" id="IPR001789">
    <property type="entry name" value="Sig_transdc_resp-reg_receiver"/>
</dbReference>
<dbReference type="InterPro" id="IPR052893">
    <property type="entry name" value="TCS_response_regulator"/>
</dbReference>
<dbReference type="PANTHER" id="PTHR44520:SF2">
    <property type="entry name" value="RESPONSE REGULATOR RCP1"/>
    <property type="match status" value="1"/>
</dbReference>
<protein>
    <submittedName>
        <fullName evidence="3">Response regulator receiver domain-containing protein</fullName>
    </submittedName>
</protein>
<keyword evidence="1" id="KW-0597">Phosphoprotein</keyword>
<dbReference type="SMART" id="SM00448">
    <property type="entry name" value="REC"/>
    <property type="match status" value="1"/>
</dbReference>
<dbReference type="PROSITE" id="PS50110">
    <property type="entry name" value="RESPONSE_REGULATORY"/>
    <property type="match status" value="1"/>
</dbReference>
<name>A0A1W1Z3Z5_9FLAO</name>
<dbReference type="Pfam" id="PF00072">
    <property type="entry name" value="Response_reg"/>
    <property type="match status" value="1"/>
</dbReference>
<accession>A0A1W1Z3Z5</accession>
<dbReference type="EMBL" id="FWXO01000001">
    <property type="protein sequence ID" value="SMC43149.1"/>
    <property type="molecule type" value="Genomic_DNA"/>
</dbReference>
<dbReference type="RefSeq" id="WP_084060386.1">
    <property type="nucleotide sequence ID" value="NZ_FWXO01000001.1"/>
</dbReference>
<evidence type="ECO:0000313" key="3">
    <source>
        <dbReference type="EMBL" id="SMC43149.1"/>
    </source>
</evidence>
<dbReference type="OrthoDB" id="673128at2"/>
<dbReference type="Proteomes" id="UP000192360">
    <property type="component" value="Unassembled WGS sequence"/>
</dbReference>
<dbReference type="SUPFAM" id="SSF52172">
    <property type="entry name" value="CheY-like"/>
    <property type="match status" value="1"/>
</dbReference>
<dbReference type="STRING" id="504486.SAMN05660703_1112"/>
<organism evidence="3 4">
    <name type="scientific">Cellulophaga tyrosinoxydans</name>
    <dbReference type="NCBI Taxonomy" id="504486"/>
    <lineage>
        <taxon>Bacteria</taxon>
        <taxon>Pseudomonadati</taxon>
        <taxon>Bacteroidota</taxon>
        <taxon>Flavobacteriia</taxon>
        <taxon>Flavobacteriales</taxon>
        <taxon>Flavobacteriaceae</taxon>
        <taxon>Cellulophaga</taxon>
    </lineage>
</organism>
<feature type="modified residue" description="4-aspartylphosphate" evidence="1">
    <location>
        <position position="63"/>
    </location>
</feature>
<evidence type="ECO:0000256" key="1">
    <source>
        <dbReference type="PROSITE-ProRule" id="PRU00169"/>
    </source>
</evidence>
<proteinExistence type="predicted"/>
<dbReference type="InterPro" id="IPR011006">
    <property type="entry name" value="CheY-like_superfamily"/>
</dbReference>
<reference evidence="3 4" key="1">
    <citation type="submission" date="2017-04" db="EMBL/GenBank/DDBJ databases">
        <authorList>
            <person name="Afonso C.L."/>
            <person name="Miller P.J."/>
            <person name="Scott M.A."/>
            <person name="Spackman E."/>
            <person name="Goraichik I."/>
            <person name="Dimitrov K.M."/>
            <person name="Suarez D.L."/>
            <person name="Swayne D.E."/>
        </authorList>
    </citation>
    <scope>NUCLEOTIDE SEQUENCE [LARGE SCALE GENOMIC DNA]</scope>
    <source>
        <strain evidence="3 4">DSM 21164</strain>
    </source>
</reference>
<dbReference type="Gene3D" id="3.40.50.2300">
    <property type="match status" value="1"/>
</dbReference>
<evidence type="ECO:0000259" key="2">
    <source>
        <dbReference type="PROSITE" id="PS50110"/>
    </source>
</evidence>
<feature type="domain" description="Response regulatory" evidence="2">
    <location>
        <begin position="6"/>
        <end position="133"/>
    </location>
</feature>
<sequence>MSFVDNTCIIDDDPICVFGLKRTLKEADFSKNIIAYTNGLEAINGFKTLLNQGEKLPSIVFLDINMPIMDGWDFLEDFVKIPNVNRDYVHIYILSSSVDSRDIIKAKEISAVSNYFIKPVTKLDLHKVIAELSTQ</sequence>
<evidence type="ECO:0000313" key="4">
    <source>
        <dbReference type="Proteomes" id="UP000192360"/>
    </source>
</evidence>
<gene>
    <name evidence="3" type="ORF">SAMN05660703_1112</name>
</gene>
<keyword evidence="4" id="KW-1185">Reference proteome</keyword>
<dbReference type="GO" id="GO:0000160">
    <property type="term" value="P:phosphorelay signal transduction system"/>
    <property type="evidence" value="ECO:0007669"/>
    <property type="project" value="InterPro"/>
</dbReference>
<dbReference type="AlphaFoldDB" id="A0A1W1Z3Z5"/>
<dbReference type="PANTHER" id="PTHR44520">
    <property type="entry name" value="RESPONSE REGULATOR RCP1-RELATED"/>
    <property type="match status" value="1"/>
</dbReference>